<name>A0A3D8I4B5_9HELI</name>
<feature type="region of interest" description="Disordered" evidence="1">
    <location>
        <begin position="268"/>
        <end position="293"/>
    </location>
</feature>
<dbReference type="Proteomes" id="UP000256599">
    <property type="component" value="Unassembled WGS sequence"/>
</dbReference>
<evidence type="ECO:0000259" key="2">
    <source>
        <dbReference type="Pfam" id="PF05099"/>
    </source>
</evidence>
<dbReference type="SUPFAM" id="SSF158682">
    <property type="entry name" value="TerB-like"/>
    <property type="match status" value="1"/>
</dbReference>
<evidence type="ECO:0000313" key="4">
    <source>
        <dbReference type="Proteomes" id="UP000256599"/>
    </source>
</evidence>
<evidence type="ECO:0000256" key="1">
    <source>
        <dbReference type="SAM" id="MobiDB-lite"/>
    </source>
</evidence>
<dbReference type="OrthoDB" id="9779889at2"/>
<feature type="compositionally biased region" description="Basic and acidic residues" evidence="1">
    <location>
        <begin position="280"/>
        <end position="293"/>
    </location>
</feature>
<feature type="compositionally biased region" description="Polar residues" evidence="1">
    <location>
        <begin position="268"/>
        <end position="279"/>
    </location>
</feature>
<accession>A0A3D8I4B5</accession>
<keyword evidence="4" id="KW-1185">Reference proteome</keyword>
<gene>
    <name evidence="3" type="ORF">CQA63_04405</name>
</gene>
<organism evidence="3 4">
    <name type="scientific">Helicobacter marmotae</name>
    <dbReference type="NCBI Taxonomy" id="152490"/>
    <lineage>
        <taxon>Bacteria</taxon>
        <taxon>Pseudomonadati</taxon>
        <taxon>Campylobacterota</taxon>
        <taxon>Epsilonproteobacteria</taxon>
        <taxon>Campylobacterales</taxon>
        <taxon>Helicobacteraceae</taxon>
        <taxon>Helicobacter</taxon>
    </lineage>
</organism>
<feature type="domain" description="Co-chaperone DjlA N-terminal" evidence="2">
    <location>
        <begin position="67"/>
        <end position="183"/>
    </location>
</feature>
<dbReference type="RefSeq" id="WP_104700186.1">
    <property type="nucleotide sequence ID" value="NZ_FZPP01000022.1"/>
</dbReference>
<protein>
    <submittedName>
        <fullName evidence="3">Molecular chaperone DnaJ</fullName>
    </submittedName>
</protein>
<dbReference type="Pfam" id="PF05099">
    <property type="entry name" value="TerB"/>
    <property type="match status" value="1"/>
</dbReference>
<dbReference type="InterPro" id="IPR007791">
    <property type="entry name" value="DjlA_N"/>
</dbReference>
<proteinExistence type="predicted"/>
<dbReference type="EMBL" id="NXLR01000006">
    <property type="protein sequence ID" value="RDU60000.1"/>
    <property type="molecule type" value="Genomic_DNA"/>
</dbReference>
<evidence type="ECO:0000313" key="3">
    <source>
        <dbReference type="EMBL" id="RDU60000.1"/>
    </source>
</evidence>
<reference evidence="3 4" key="1">
    <citation type="submission" date="2018-04" db="EMBL/GenBank/DDBJ databases">
        <title>Novel Campyloabacter and Helicobacter Species and Strains.</title>
        <authorList>
            <person name="Mannion A.J."/>
            <person name="Shen Z."/>
            <person name="Fox J.G."/>
        </authorList>
    </citation>
    <scope>NUCLEOTIDE SEQUENCE [LARGE SCALE GENOMIC DNA]</scope>
    <source>
        <strain evidence="3 4">MIT 98-6070</strain>
    </source>
</reference>
<dbReference type="InterPro" id="IPR029024">
    <property type="entry name" value="TerB-like"/>
</dbReference>
<dbReference type="AlphaFoldDB" id="A0A3D8I4B5"/>
<dbReference type="CDD" id="cd07316">
    <property type="entry name" value="terB_like_DjlA"/>
    <property type="match status" value="1"/>
</dbReference>
<sequence>MEIVLLLIAGVVIYFLYNTLQDYLKNPIQTQQQPYSNSADTAPIDFENPYEEMAQTDRLKSNEFSVLAAILGYLVWSDKKVCPLEEQLLAQMLADMAAESKNPKFSKEELKDILMKQESPSISLEELCDSYVQLTKGEYKKRLKVVEFLFVLAYADGVLEESEKDCIIDIAALFEIANEDFNALFEQFEQEYAKANELSQEQAKAVFGISEISGQNELTQMYNELIKSTKQNIFDSKNINKTFRDTSLERIREIDNAYKVLLELANKEQQNAQDRQNTQDSKEEKKPDSGWNF</sequence>
<comment type="caution">
    <text evidence="3">The sequence shown here is derived from an EMBL/GenBank/DDBJ whole genome shotgun (WGS) entry which is preliminary data.</text>
</comment>
<dbReference type="Gene3D" id="1.10.3680.10">
    <property type="entry name" value="TerB-like"/>
    <property type="match status" value="1"/>
</dbReference>